<feature type="transmembrane region" description="Helical" evidence="14">
    <location>
        <begin position="3605"/>
        <end position="3632"/>
    </location>
</feature>
<feature type="transmembrane region" description="Helical" evidence="14">
    <location>
        <begin position="694"/>
        <end position="716"/>
    </location>
</feature>
<feature type="transmembrane region" description="Helical" evidence="14">
    <location>
        <begin position="76"/>
        <end position="94"/>
    </location>
</feature>
<feature type="domain" description="ABC transporter" evidence="15">
    <location>
        <begin position="1831"/>
        <end position="2056"/>
    </location>
</feature>
<feature type="domain" description="ABC transmembrane type-1" evidence="16">
    <location>
        <begin position="652"/>
        <end position="934"/>
    </location>
</feature>
<feature type="transmembrane region" description="Helical" evidence="14">
    <location>
        <begin position="908"/>
        <end position="929"/>
    </location>
</feature>
<dbReference type="InterPro" id="IPR003439">
    <property type="entry name" value="ABC_transporter-like_ATP-bd"/>
</dbReference>
<dbReference type="GO" id="GO:0005524">
    <property type="term" value="F:ATP binding"/>
    <property type="evidence" value="ECO:0007669"/>
    <property type="project" value="UniProtKB-KW"/>
</dbReference>
<evidence type="ECO:0000259" key="16">
    <source>
        <dbReference type="PROSITE" id="PS50929"/>
    </source>
</evidence>
<evidence type="ECO:0000313" key="17">
    <source>
        <dbReference type="Proteomes" id="UP000694867"/>
    </source>
</evidence>
<dbReference type="PROSITE" id="PS50929">
    <property type="entry name" value="ABC_TM1F"/>
    <property type="match status" value="6"/>
</dbReference>
<feature type="transmembrane region" description="Helical" evidence="14">
    <location>
        <begin position="1631"/>
        <end position="1652"/>
    </location>
</feature>
<dbReference type="Proteomes" id="UP000694867">
    <property type="component" value="Unplaced"/>
</dbReference>
<keyword evidence="5 14" id="KW-0812">Transmembrane</keyword>
<feature type="transmembrane region" description="Helical" evidence="14">
    <location>
        <begin position="2172"/>
        <end position="2194"/>
    </location>
</feature>
<dbReference type="InterPro" id="IPR011527">
    <property type="entry name" value="ABC1_TM_dom"/>
</dbReference>
<feature type="domain" description="ABC transporter" evidence="15">
    <location>
        <begin position="971"/>
        <end position="1203"/>
    </location>
</feature>
<evidence type="ECO:0000256" key="5">
    <source>
        <dbReference type="ARBA" id="ARBA00022692"/>
    </source>
</evidence>
<dbReference type="InterPro" id="IPR027417">
    <property type="entry name" value="P-loop_NTPase"/>
</dbReference>
<feature type="transmembrane region" description="Helical" evidence="14">
    <location>
        <begin position="3109"/>
        <end position="3131"/>
    </location>
</feature>
<dbReference type="FunFam" id="1.20.1560.10:FF:000020">
    <property type="entry name" value="ABC metal ion transporter"/>
    <property type="match status" value="3"/>
</dbReference>
<feature type="transmembrane region" description="Helical" evidence="14">
    <location>
        <begin position="1555"/>
        <end position="1575"/>
    </location>
</feature>
<feature type="transmembrane region" description="Helical" evidence="14">
    <location>
        <begin position="153"/>
        <end position="174"/>
    </location>
</feature>
<dbReference type="PROSITE" id="PS00211">
    <property type="entry name" value="ABC_TRANSPORTER_1"/>
    <property type="match status" value="6"/>
</dbReference>
<feature type="transmembrane region" description="Helical" evidence="14">
    <location>
        <begin position="3653"/>
        <end position="3675"/>
    </location>
</feature>
<feature type="transmembrane region" description="Helical" evidence="14">
    <location>
        <begin position="3866"/>
        <end position="3888"/>
    </location>
</feature>
<dbReference type="InterPro" id="IPR056227">
    <property type="entry name" value="TMD0_ABC"/>
</dbReference>
<feature type="transmembrane region" description="Helical" evidence="14">
    <location>
        <begin position="1658"/>
        <end position="1677"/>
    </location>
</feature>
<evidence type="ECO:0000256" key="10">
    <source>
        <dbReference type="ARBA" id="ARBA00023136"/>
    </source>
</evidence>
<dbReference type="GO" id="GO:0015431">
    <property type="term" value="F:ABC-type glutathione S-conjugate transporter activity"/>
    <property type="evidence" value="ECO:0007669"/>
    <property type="project" value="UniProtKB-EC"/>
</dbReference>
<evidence type="ECO:0000256" key="9">
    <source>
        <dbReference type="ARBA" id="ARBA00022989"/>
    </source>
</evidence>
<evidence type="ECO:0000256" key="3">
    <source>
        <dbReference type="ARBA" id="ARBA00022448"/>
    </source>
</evidence>
<reference evidence="18" key="1">
    <citation type="submission" date="2025-08" db="UniProtKB">
        <authorList>
            <consortium name="RefSeq"/>
        </authorList>
    </citation>
    <scope>IDENTIFICATION</scope>
</reference>
<feature type="compositionally biased region" description="Basic and acidic residues" evidence="13">
    <location>
        <begin position="579"/>
        <end position="588"/>
    </location>
</feature>
<feature type="transmembrane region" description="Helical" evidence="14">
    <location>
        <begin position="3137"/>
        <end position="3158"/>
    </location>
</feature>
<dbReference type="PANTHER" id="PTHR24223:SF443">
    <property type="entry name" value="MULTIDRUG-RESISTANCE LIKE PROTEIN 1, ISOFORM I"/>
    <property type="match status" value="1"/>
</dbReference>
<comment type="catalytic activity">
    <reaction evidence="12">
        <text>leukotriene C4(in) + ATP + H2O = leukotriene C4(out) + ADP + phosphate + H(+)</text>
        <dbReference type="Rhea" id="RHEA:38963"/>
        <dbReference type="ChEBI" id="CHEBI:15377"/>
        <dbReference type="ChEBI" id="CHEBI:15378"/>
        <dbReference type="ChEBI" id="CHEBI:30616"/>
        <dbReference type="ChEBI" id="CHEBI:43474"/>
        <dbReference type="ChEBI" id="CHEBI:57973"/>
        <dbReference type="ChEBI" id="CHEBI:456216"/>
    </reaction>
    <physiologicalReaction direction="left-to-right" evidence="12">
        <dbReference type="Rhea" id="RHEA:38964"/>
    </physiologicalReaction>
</comment>
<evidence type="ECO:0000256" key="13">
    <source>
        <dbReference type="SAM" id="MobiDB-lite"/>
    </source>
</evidence>
<comment type="subcellular location">
    <subcellularLocation>
        <location evidence="1">Vacuole membrane</location>
        <topology evidence="1">Multi-pass membrane protein</topology>
    </subcellularLocation>
</comment>
<keyword evidence="17" id="KW-1185">Reference proteome</keyword>
<feature type="transmembrane region" description="Helical" evidence="14">
    <location>
        <begin position="3223"/>
        <end position="3243"/>
    </location>
</feature>
<dbReference type="InterPro" id="IPR036640">
    <property type="entry name" value="ABC1_TM_sf"/>
</dbReference>
<dbReference type="RefSeq" id="XP_028968573.1">
    <property type="nucleotide sequence ID" value="XM_029112740.1"/>
</dbReference>
<feature type="domain" description="ABC transmembrane type-1" evidence="16">
    <location>
        <begin position="1524"/>
        <end position="1799"/>
    </location>
</feature>
<dbReference type="PROSITE" id="PS50893">
    <property type="entry name" value="ABC_TRANSPORTER_2"/>
    <property type="match status" value="6"/>
</dbReference>
<dbReference type="GO" id="GO:0000323">
    <property type="term" value="C:lytic vacuole"/>
    <property type="evidence" value="ECO:0007669"/>
    <property type="project" value="UniProtKB-ARBA"/>
</dbReference>
<keyword evidence="9 14" id="KW-1133">Transmembrane helix</keyword>
<name>A0AAJ7SGY5_9ACAR</name>
<evidence type="ECO:0000256" key="11">
    <source>
        <dbReference type="ARBA" id="ARBA00024220"/>
    </source>
</evidence>
<dbReference type="FunFam" id="3.40.50.300:FF:000997">
    <property type="entry name" value="Multidrug resistance-associated protein 1"/>
    <property type="match status" value="3"/>
</dbReference>
<keyword evidence="3" id="KW-0813">Transport</keyword>
<feature type="domain" description="ABC transporter" evidence="15">
    <location>
        <begin position="2448"/>
        <end position="2680"/>
    </location>
</feature>
<dbReference type="FunFam" id="1.20.1560.10:FF:000063">
    <property type="entry name" value="Multidrug resistance protein ABC transporter"/>
    <property type="match status" value="3"/>
</dbReference>
<feature type="domain" description="ABC transporter" evidence="15">
    <location>
        <begin position="353"/>
        <end position="578"/>
    </location>
</feature>
<dbReference type="CDD" id="cd18603">
    <property type="entry name" value="ABC_6TM_MRP1_2_3_6_D2_like"/>
    <property type="match status" value="3"/>
</dbReference>
<feature type="transmembrane region" description="Helical" evidence="14">
    <location>
        <begin position="1510"/>
        <end position="1535"/>
    </location>
</feature>
<feature type="domain" description="ABC transporter" evidence="15">
    <location>
        <begin position="3292"/>
        <end position="3537"/>
    </location>
</feature>
<organism evidence="17 18">
    <name type="scientific">Galendromus occidentalis</name>
    <name type="common">western predatory mite</name>
    <dbReference type="NCBI Taxonomy" id="34638"/>
    <lineage>
        <taxon>Eukaryota</taxon>
        <taxon>Metazoa</taxon>
        <taxon>Ecdysozoa</taxon>
        <taxon>Arthropoda</taxon>
        <taxon>Chelicerata</taxon>
        <taxon>Arachnida</taxon>
        <taxon>Acari</taxon>
        <taxon>Parasitiformes</taxon>
        <taxon>Mesostigmata</taxon>
        <taxon>Gamasina</taxon>
        <taxon>Phytoseioidea</taxon>
        <taxon>Phytoseiidae</taxon>
        <taxon>Typhlodrominae</taxon>
        <taxon>Galendromus</taxon>
    </lineage>
</organism>
<dbReference type="SUPFAM" id="SSF52540">
    <property type="entry name" value="P-loop containing nucleoside triphosphate hydrolases"/>
    <property type="match status" value="6"/>
</dbReference>
<dbReference type="CDD" id="cd18595">
    <property type="entry name" value="ABC_6TM_MRP1_2_3_6_D1_like"/>
    <property type="match status" value="3"/>
</dbReference>
<evidence type="ECO:0000256" key="6">
    <source>
        <dbReference type="ARBA" id="ARBA00022737"/>
    </source>
</evidence>
<dbReference type="SMART" id="SM00382">
    <property type="entry name" value="AAA"/>
    <property type="match status" value="6"/>
</dbReference>
<feature type="transmembrane region" description="Helical" evidence="14">
    <location>
        <begin position="255"/>
        <end position="284"/>
    </location>
</feature>
<keyword evidence="6" id="KW-0677">Repeat</keyword>
<evidence type="ECO:0000256" key="12">
    <source>
        <dbReference type="ARBA" id="ARBA00047523"/>
    </source>
</evidence>
<evidence type="ECO:0000256" key="14">
    <source>
        <dbReference type="SAM" id="Phobius"/>
    </source>
</evidence>
<feature type="domain" description="ABC transmembrane type-1" evidence="16">
    <location>
        <begin position="49"/>
        <end position="321"/>
    </location>
</feature>
<dbReference type="InterPro" id="IPR017871">
    <property type="entry name" value="ABC_transporter-like_CS"/>
</dbReference>
<dbReference type="CDD" id="cd03244">
    <property type="entry name" value="ABCC_MRP_domain2"/>
    <property type="match status" value="3"/>
</dbReference>
<sequence length="4172" mass="464039">MYSEYCFRRWKKVEDSYKASGQNVGLIKSIFMTYWPILTFVWVLESSFVITRVSTFLALNELIKYFTSPDEPSWKGYCYVILILLAYNVSSTLIRWGDYILISLGIKIKSLLIAAIVRKSLRVDGNHLGKFTVGELVNLLSVDADKIYQFSNYVGIMIGCPLYVTLCTWMLWVFLGPSCLAGISIIIIMTPVTAIVANLSRKVQSKQMCLKDTRLKFISEILSSIKIVKFYGWEPPFVDRVQTVRKKENEYLKTFAYLTATLRFFWSVTPFLVSLFAFVTYVLVNDLTTIDTNVAFVSLGLFNGMRFPLAVIPDVISNGVQTLVSVRRIQSFLMAKDLEENVVGHEPGSGNAARWEGVSSSWTAKLCELTLEEVDLTVKTGQLVAIVGKVGCGKSSLLNSLLGDIKLMRGKIDLAGSMAYVPQQAWIQNATIKENIIFTKQFSKSLYKRTIDKCCLSMDLKILPGGDQTEIGEKGVNLSGGQKQRISLARAVYMDRDIYLLDDPLSAVDAHVGSAIFQDVIGNTGVLKQKTRIFVTNMLSVLPKVDRIVFMKDGRIVEQGTYDELRNTVGEFAEFLNEHAKSSQKEETPEPEPVLTRESHARSMSIISTDSTSIYGGQANQVLISEEYMQSGSVKLSVYTKYLSKIGFLFCLAILVGFAGARTFDIYTGVWLSEWSSDSPGKSAENYAQRTYRILVYAALGLSYGFLSFVGTACLANGTLSAARKLHNDMLSTIIRAPMSFFDTTPLGRLLNRFGKDVDQLDITLPVAANVFLDMFFQLVGVIALITINIPIFLVISAPLLVLYMVFQRVFMRTIRQIKRMEAVTRSPVYNHFAETLNGLSSIRAYGAEEHFISTSDVHVDLTQNCTYLLFVGKMWLGTRLDIIANFLIVISNILVVQQKGIMDPAMAGFVVSYSMGTAFAFNLIVHYVSEVEAAIVASERIEEYSSDVEAEAPWKTDYTPEESWPAEGEVVFDKYSTRYRKGLELVLKEVDLQIRPREKIGVVGRTGAGKSSLTLSLFRIIEAAEGRLLIDGINIAGLGLHDLRPRLTIIPQDPVIFSGTLRVNLDPNDVHTDEELWNALEKAHVKKQFICEGLQTEIAEGGANLSVGQRQLICLARAILQKRRILVMDEATAAVDVETDALIQKTIRADFSDCTILTIAHRLNTILDSDRVIVMDAGRVVEQGSPKALLEDTSSRFYDMALEAGLVETSKNCGQPPDCQILRALWYEPNSTLPTSRTMKGGYCQGPLWDPKFWSDEPPVLTECFENTVLAFVPSFFVLIGGAIYLYTRRTWPGKGLPITILHVAKIATTGAQVLLHCYGAFYALSSASSSTSDFVNDLLRVINFIMVLILQVTDRNRGISSSAFLAIFWFLELLCELPIYYRHSLTVFGPTDLNLEPIQDTDFIIEMASYPLVVVQFTLASFSEITPDLGKILPKRHPIYTVSPMSKLLFNFFSDLVYRGYSKLLVMTDLPPIIDTMYSSTCYRQWKETDDSYRASGRKISLIKSIFMTYWPMLSFVWILEVLFVVTRVSSFLALNELILYLSSPDDPAWKGYVYVVLIFVVYSSSTTLLRWGDYFLISLGIKIKSLLIAAIVRKSFRVDGNHLGKFTVGELVNLLSVDADKIYQFSNYVGIMIGCPFYVGLCTLLLWNFLGPSCLAGISVIVVMSPITAYVANLSRKMQGEQMSLKDSRLKFIGEILSSIKIIKFYGWEPPFVDRVQNVRKDENAYLRKFAYLTATLRFFWSVTPFLVSLFAFVTYVLVNDLTTIDTNVAFVSLGLFNSMRFSLATIPDVISNGVQTLVSVRRIENFLQAKDLEENVIGNKPGAGNAAKWQSVSSSWTDKESELALEDIDLTIGAGELVAIVGKVGCGKSSLLNSLLGDVKLMRGRVDLSGTVAYVPQQAWIQNATIKQNILFTKQFSKPIYKRVLDKCCLTTDLKILPGGDQTEIGEKGVNLSGGQKQRISLARAVYMDRDVYLLDDPLSAVDAHVGSAIFQNVIGNSGILKGKTRIFVTNMLSVLPKVDRIVFLKDGKIFQQGTFEELRNTVGEFAEFLKEHAKSNEKEEEPEPEPLVIKESYPRSMSIVSNDSMQVFGDQVQQTLILDEAMQSGSVKLSVYTNYFSKIGFSFCIVILAGFAGARAFDVYSGIWLSEWSSDSSEKTDENYGQRTLRIVVYAALGLLYGILSFIGTAVLANGTLKAARTLHNGMLNSVIRAPMSFFDTTPLGRLLNRFGKDVDQLDIQLPVAANVFFDMFFQLLGVIILISINVPIFLLASAPLLFLYMVFQRIYMKTIRQLKRMEGVTRSPVYNHFSETLYGLSSIRAYCAEDHFISKSDDRVDLTQNCTYLLFVGKMWLGTRLDIIANILIAVSGFLVVQQKGIMDPAVAGFVVSYSMGTAFAFTLIVHFASEVEAAIVASERIEEYTDVKPEAPLKTDLDPGDSWPDDGEVVFDKYSTRYREGLELVLNQIDLNIRPREKIGVVGRTGAGKSSLTLSLFRIIEAAEGRLLIDGINVAKVGLHDLRPRLTIIPQDPVIFSGSLRANLDPNDAHTDEELWNSLEKAHVKEQFAIEGLQTEIAEGGANLSVGQRQLICLARAILQKKRILVMDEATAAVDVETDALIQKTIRADFSDCTIITIAHRLNTILDSDRVIVMEAGKVVEEGSPPALLGDPNSRFYDMAREAEILTLNNTEIETCSTAQEATLRAHPLSSEGALTSSSSKMSGAYCKGPLWDPSFWSDEPPVLTECFEDTVLVFVPTLFVLVGGGIQLCMRRTWPGKTLPITAVHIAKILTSGAQMLLHSYGAFYALNGASSNISSFINDLLRTINFLIVFALQVSDRNRGISSSAFLTVFWSLEVICELPIYYRHLLSVYGADTRHTVLPQKTGFTIEMLSYPLVVLQFALAAISEDTPPRGRFQAKHRQAQTVSPLATVFFNFFSDLVYRGNSKPLSMNELPPIIDSMCSANCYEEWKRTENSFKSSGRSVNLLKSIFLTYWSTILGALILLVLFVVIRLSSFLALNELILFLTAPGEPTWKGYVYAILIFLSYNISTTLLRWGDYILILLGNRTKSLLIAAIVRKSLRVDGNHLGKFTVGELVNLLSVDADKIYQFANYAGTVIRCPIYVALCTWLLWKFLGPSCLAGISIIIIMTPITALVANLSRKVQSKQMGLKDTRLKYISEILSSIKIVKFYGWEPPFVNRIQNVRKEENDYLNTFAYLTATLRFFWSVTPFLVSLFAFVTYVLVNDLTTIDTNVAFVSLGLFNSMRFSLATIPDVISNGVQTLVSVRRIEGFLRAKDLEEKVVGNSPGAGNAARWISSSSSWTGKESELTLENIDLSVRAGQLVAIVGKVGSGKSSMLNSLLGDIRSMRGSIDLSGSVAYVPQQAWIQNATIKQNILFTEEFNKFFYKQVLSNCCLTTDLGILPHGDQTEIGDKGVNLSGGQKQRISLARAVYMDRDVYLLDDPLSAVDAHVGSAIFQDVIGNTGMLREKTRIFVTNMLSVLPKVDRIVFMKEGKISEQGTFDELRNSVGEFAEFLKEHAKSSERKSEPDLEPLLIKESYPRSMSVVSGDSLQVFGDPPERNLTADEGMQSGSVKRSVYTNYLSKIGALSCLLILAGFAGARVFDVYSGIWLSEWSSDSPEKSDENYARRTQRILVYAALGLFYGLFTFVGSAFLANGTLRAARKLHNGMLNAIVRAPMSFFDTTPLGRLLNRFGKDVDQLDIQLPVAANVFFDMFFQLMGVLVLISVNVPIFLLVSAPLLLLYVVFQRIYMRTVRQLKRMEGVSRSPVYNHFAETLYGLSSIRAYRAEDHFIAKSDYKVDLTQNCTYLLFVGRMWLATRLELIGNFLIAASGILVVQQKGIMDPGVGGFVVSYSMGAAFAFTLIVHFASEVEAAIVASERIDEYTVVEPEAPLKTDLDPGDSWPDNGEVVFDKYSTRYREGLELVLKQIDLNIRPCEKIGVVGRTGAGKSSLTLSLFRIIEAAEGHLLIDGIDVAKLGLHDLRPRLTIIPQDPVIFSGSLRVNLDPNDVHTDEELWDSLDKAHVKELFSMEGLQTQIAEGGANLSVGQRQLICLARAILQKKRILVMDEATAAVDVETDALIQKTIRADFADCTIITIAHRLNTILDSDRVIVMEAGKVVEEGSPKALLADPSSRFYDMALEAGLVEGAQAP</sequence>
<accession>A0AAJ7SGY5</accession>
<dbReference type="EC" id="7.6.2.3" evidence="11"/>
<keyword evidence="10 14" id="KW-0472">Membrane</keyword>
<dbReference type="SUPFAM" id="SSF90123">
    <property type="entry name" value="ABC transporter transmembrane region"/>
    <property type="match status" value="6"/>
</dbReference>
<protein>
    <recommendedName>
        <fullName evidence="11">ABC-type glutathione-S-conjugate transporter</fullName>
        <ecNumber evidence="11">7.6.2.3</ecNumber>
    </recommendedName>
</protein>
<gene>
    <name evidence="18" type="primary">LOC100897651</name>
</gene>
<feature type="domain" description="ABC transmembrane type-1" evidence="16">
    <location>
        <begin position="3611"/>
        <end position="3893"/>
    </location>
</feature>
<dbReference type="KEGG" id="goe:100897651"/>
<feature type="transmembrane region" description="Helical" evidence="14">
    <location>
        <begin position="304"/>
        <end position="326"/>
    </location>
</feature>
<feature type="region of interest" description="Disordered" evidence="13">
    <location>
        <begin position="579"/>
        <end position="600"/>
    </location>
</feature>
<feature type="transmembrane region" description="Helical" evidence="14">
    <location>
        <begin position="642"/>
        <end position="661"/>
    </location>
</feature>
<feature type="transmembrane region" description="Helical" evidence="14">
    <location>
        <begin position="2991"/>
        <end position="3016"/>
    </location>
</feature>
<evidence type="ECO:0000256" key="1">
    <source>
        <dbReference type="ARBA" id="ARBA00004128"/>
    </source>
</evidence>
<feature type="transmembrane region" description="Helical" evidence="14">
    <location>
        <begin position="1270"/>
        <end position="1288"/>
    </location>
</feature>
<feature type="transmembrane region" description="Helical" evidence="14">
    <location>
        <begin position="1742"/>
        <end position="1762"/>
    </location>
</feature>
<feature type="domain" description="ABC transporter" evidence="15">
    <location>
        <begin position="3929"/>
        <end position="4161"/>
    </location>
</feature>
<dbReference type="CDD" id="cd03250">
    <property type="entry name" value="ABCC_MRP_domain1"/>
    <property type="match status" value="3"/>
</dbReference>
<proteinExistence type="inferred from homology"/>
<feature type="domain" description="ABC transmembrane type-1" evidence="16">
    <location>
        <begin position="2130"/>
        <end position="2412"/>
    </location>
</feature>
<dbReference type="Pfam" id="PF00664">
    <property type="entry name" value="ABC_membrane"/>
    <property type="match status" value="6"/>
</dbReference>
<keyword evidence="4" id="KW-0926">Vacuole</keyword>
<dbReference type="FunFam" id="3.40.50.300:FF:000074">
    <property type="entry name" value="Multidrug resistance-associated protein 5 isoform 1"/>
    <property type="match status" value="3"/>
</dbReference>
<feature type="domain" description="ABC transmembrane type-1" evidence="16">
    <location>
        <begin position="2998"/>
        <end position="3280"/>
    </location>
</feature>
<dbReference type="GO" id="GO:0016887">
    <property type="term" value="F:ATP hydrolysis activity"/>
    <property type="evidence" value="ECO:0007669"/>
    <property type="project" value="InterPro"/>
</dbReference>
<dbReference type="Gene3D" id="1.20.1560.10">
    <property type="entry name" value="ABC transporter type 1, transmembrane domain"/>
    <property type="match status" value="6"/>
</dbReference>
<evidence type="ECO:0000256" key="7">
    <source>
        <dbReference type="ARBA" id="ARBA00022741"/>
    </source>
</evidence>
<dbReference type="Gene3D" id="3.40.50.300">
    <property type="entry name" value="P-loop containing nucleotide triphosphate hydrolases"/>
    <property type="match status" value="6"/>
</dbReference>
<dbReference type="NCBIfam" id="NF010167">
    <property type="entry name" value="PRK13648.1"/>
    <property type="match status" value="8"/>
</dbReference>
<dbReference type="GeneID" id="100897651"/>
<dbReference type="PANTHER" id="PTHR24223">
    <property type="entry name" value="ATP-BINDING CASSETTE SUB-FAMILY C"/>
    <property type="match status" value="1"/>
</dbReference>
<evidence type="ECO:0000256" key="4">
    <source>
        <dbReference type="ARBA" id="ARBA00022554"/>
    </source>
</evidence>
<dbReference type="InterPro" id="IPR003593">
    <property type="entry name" value="AAA+_ATPase"/>
</dbReference>
<keyword evidence="7" id="KW-0547">Nucleotide-binding</keyword>
<feature type="transmembrane region" description="Helical" evidence="14">
    <location>
        <begin position="2385"/>
        <end position="2407"/>
    </location>
</feature>
<evidence type="ECO:0000256" key="2">
    <source>
        <dbReference type="ARBA" id="ARBA00009726"/>
    </source>
</evidence>
<feature type="transmembrane region" description="Helical" evidence="14">
    <location>
        <begin position="180"/>
        <end position="199"/>
    </location>
</feature>
<evidence type="ECO:0000259" key="15">
    <source>
        <dbReference type="PROSITE" id="PS50893"/>
    </source>
</evidence>
<evidence type="ECO:0000256" key="8">
    <source>
        <dbReference type="ARBA" id="ARBA00022840"/>
    </source>
</evidence>
<feature type="transmembrane region" description="Helical" evidence="14">
    <location>
        <begin position="2124"/>
        <end position="2151"/>
    </location>
</feature>
<keyword evidence="8" id="KW-0067">ATP-binding</keyword>
<dbReference type="GO" id="GO:0005774">
    <property type="term" value="C:vacuolar membrane"/>
    <property type="evidence" value="ECO:0007669"/>
    <property type="project" value="UniProtKB-SubCell"/>
</dbReference>
<feature type="transmembrane region" description="Helical" evidence="14">
    <location>
        <begin position="3734"/>
        <end position="3766"/>
    </location>
</feature>
<evidence type="ECO:0000313" key="18">
    <source>
        <dbReference type="RefSeq" id="XP_028968573.1"/>
    </source>
</evidence>
<comment type="similarity">
    <text evidence="2">Belongs to the ABC transporter superfamily. ABCC family. Conjugate transporter (TC 3.A.1.208) subfamily.</text>
</comment>
<feature type="transmembrane region" description="Helical" evidence="14">
    <location>
        <begin position="2253"/>
        <end position="2285"/>
    </location>
</feature>
<dbReference type="Pfam" id="PF00005">
    <property type="entry name" value="ABC_tran"/>
    <property type="match status" value="6"/>
</dbReference>
<dbReference type="InterPro" id="IPR050173">
    <property type="entry name" value="ABC_transporter_C-like"/>
</dbReference>
<dbReference type="Pfam" id="PF24357">
    <property type="entry name" value="TMD0_ABC"/>
    <property type="match status" value="2"/>
</dbReference>